<evidence type="ECO:0000313" key="2">
    <source>
        <dbReference type="Proteomes" id="UP000827092"/>
    </source>
</evidence>
<proteinExistence type="predicted"/>
<dbReference type="AlphaFoldDB" id="A0AAV6THS0"/>
<keyword evidence="2" id="KW-1185">Reference proteome</keyword>
<dbReference type="EMBL" id="JAFNEN010004050">
    <property type="protein sequence ID" value="KAG8171384.1"/>
    <property type="molecule type" value="Genomic_DNA"/>
</dbReference>
<sequence length="44" mass="4718">VQIQPYPEKDGGACESCSRPAAVALLRRSAPQVVELTCGHHMIV</sequence>
<comment type="caution">
    <text evidence="1">The sequence shown here is derived from an EMBL/GenBank/DDBJ whole genome shotgun (WGS) entry which is preliminary data.</text>
</comment>
<feature type="non-terminal residue" evidence="1">
    <location>
        <position position="1"/>
    </location>
</feature>
<gene>
    <name evidence="1" type="ORF">JTE90_026658</name>
</gene>
<protein>
    <submittedName>
        <fullName evidence="1">Uncharacterized protein</fullName>
    </submittedName>
</protein>
<dbReference type="Proteomes" id="UP000827092">
    <property type="component" value="Unassembled WGS sequence"/>
</dbReference>
<organism evidence="1 2">
    <name type="scientific">Oedothorax gibbosus</name>
    <dbReference type="NCBI Taxonomy" id="931172"/>
    <lineage>
        <taxon>Eukaryota</taxon>
        <taxon>Metazoa</taxon>
        <taxon>Ecdysozoa</taxon>
        <taxon>Arthropoda</taxon>
        <taxon>Chelicerata</taxon>
        <taxon>Arachnida</taxon>
        <taxon>Araneae</taxon>
        <taxon>Araneomorphae</taxon>
        <taxon>Entelegynae</taxon>
        <taxon>Araneoidea</taxon>
        <taxon>Linyphiidae</taxon>
        <taxon>Erigoninae</taxon>
        <taxon>Oedothorax</taxon>
    </lineage>
</organism>
<evidence type="ECO:0000313" key="1">
    <source>
        <dbReference type="EMBL" id="KAG8171384.1"/>
    </source>
</evidence>
<accession>A0AAV6THS0</accession>
<reference evidence="1 2" key="1">
    <citation type="journal article" date="2022" name="Nat. Ecol. Evol.">
        <title>A masculinizing supergene underlies an exaggerated male reproductive morph in a spider.</title>
        <authorList>
            <person name="Hendrickx F."/>
            <person name="De Corte Z."/>
            <person name="Sonet G."/>
            <person name="Van Belleghem S.M."/>
            <person name="Kostlbacher S."/>
            <person name="Vangestel C."/>
        </authorList>
    </citation>
    <scope>NUCLEOTIDE SEQUENCE [LARGE SCALE GENOMIC DNA]</scope>
    <source>
        <strain evidence="1">W744_W776</strain>
    </source>
</reference>
<name>A0AAV6THS0_9ARAC</name>